<evidence type="ECO:0000313" key="2">
    <source>
        <dbReference type="Proteomes" id="UP000002640"/>
    </source>
</evidence>
<accession>G4ZCZ9</accession>
<dbReference type="PANTHER" id="PTHR46586">
    <property type="entry name" value="ANKYRIN REPEAT-CONTAINING PROTEIN"/>
    <property type="match status" value="1"/>
</dbReference>
<keyword evidence="2" id="KW-1185">Reference proteome</keyword>
<dbReference type="Proteomes" id="UP000002640">
    <property type="component" value="Unassembled WGS sequence"/>
</dbReference>
<sequence>MVRRWAAWKSLQQAVVAASANNHITVLKLLWKAFNPAKYSALGAFSTVVEILNDASGNGHLRVVKLAVDAKYAKFVRRSGALAQAISGRRADVVEFLLGLGASWCDLVAAFVAASETSQDALAGRVYNVYREKYKGRPLLVELACRGGWTNAIKYLYSYEDSDPEVVNNAFISAAKRGSIATVKFLLGTNQVLPDSFDEAVEVAATRNNVDLVKFLCSTKRATPSSIDRAFVAANRTEVVKFLYENEGVSSEAVVAGFKQASGWGVEYSRFRFTNNEVKIFKLLYEDSRIQVEVVGRVLVQAASNGQAEIVALLRHDTRISAELRGEAFEWASTCETSDLMLLLYETADFSKGDQGRVLSRIVSPGEPEEVGRTDLH</sequence>
<reference evidence="1 2" key="1">
    <citation type="journal article" date="2006" name="Science">
        <title>Phytophthora genome sequences uncover evolutionary origins and mechanisms of pathogenesis.</title>
        <authorList>
            <person name="Tyler B.M."/>
            <person name="Tripathy S."/>
            <person name="Zhang X."/>
            <person name="Dehal P."/>
            <person name="Jiang R.H."/>
            <person name="Aerts A."/>
            <person name="Arredondo F.D."/>
            <person name="Baxter L."/>
            <person name="Bensasson D."/>
            <person name="Beynon J.L."/>
            <person name="Chapman J."/>
            <person name="Damasceno C.M."/>
            <person name="Dorrance A.E."/>
            <person name="Dou D."/>
            <person name="Dickerman A.W."/>
            <person name="Dubchak I.L."/>
            <person name="Garbelotto M."/>
            <person name="Gijzen M."/>
            <person name="Gordon S.G."/>
            <person name="Govers F."/>
            <person name="Grunwald N.J."/>
            <person name="Huang W."/>
            <person name="Ivors K.L."/>
            <person name="Jones R.W."/>
            <person name="Kamoun S."/>
            <person name="Krampis K."/>
            <person name="Lamour K.H."/>
            <person name="Lee M.K."/>
            <person name="McDonald W.H."/>
            <person name="Medina M."/>
            <person name="Meijer H.J."/>
            <person name="Nordberg E.K."/>
            <person name="Maclean D.J."/>
            <person name="Ospina-Giraldo M.D."/>
            <person name="Morris P.F."/>
            <person name="Phuntumart V."/>
            <person name="Putnam N.H."/>
            <person name="Rash S."/>
            <person name="Rose J.K."/>
            <person name="Sakihama Y."/>
            <person name="Salamov A.A."/>
            <person name="Savidor A."/>
            <person name="Scheuring C.F."/>
            <person name="Smith B.M."/>
            <person name="Sobral B.W."/>
            <person name="Terry A."/>
            <person name="Torto-Alalibo T.A."/>
            <person name="Win J."/>
            <person name="Xu Z."/>
            <person name="Zhang H."/>
            <person name="Grigoriev I.V."/>
            <person name="Rokhsar D.S."/>
            <person name="Boore J.L."/>
        </authorList>
    </citation>
    <scope>NUCLEOTIDE SEQUENCE [LARGE SCALE GENOMIC DNA]</scope>
    <source>
        <strain evidence="1 2">P6497</strain>
    </source>
</reference>
<dbReference type="InterPro" id="IPR036770">
    <property type="entry name" value="Ankyrin_rpt-contain_sf"/>
</dbReference>
<dbReference type="InterPro" id="IPR052050">
    <property type="entry name" value="SecEffector_AnkRepeat"/>
</dbReference>
<evidence type="ECO:0000313" key="1">
    <source>
        <dbReference type="EMBL" id="EGZ18947.1"/>
    </source>
</evidence>
<dbReference type="GeneID" id="20642004"/>
<protein>
    <submittedName>
        <fullName evidence="1">Uncharacterized protein</fullName>
    </submittedName>
</protein>
<dbReference type="AlphaFoldDB" id="G4ZCZ9"/>
<dbReference type="Gene3D" id="1.25.40.20">
    <property type="entry name" value="Ankyrin repeat-containing domain"/>
    <property type="match status" value="1"/>
</dbReference>
<dbReference type="SMR" id="G4ZCZ9"/>
<name>G4ZCZ9_PHYSP</name>
<gene>
    <name evidence="1" type="ORF">PHYSODRAFT_301393</name>
</gene>
<dbReference type="SUPFAM" id="SSF48403">
    <property type="entry name" value="Ankyrin repeat"/>
    <property type="match status" value="1"/>
</dbReference>
<dbReference type="KEGG" id="psoj:PHYSODRAFT_301393"/>
<dbReference type="PANTHER" id="PTHR46586:SF3">
    <property type="entry name" value="ANKYRIN REPEAT-CONTAINING PROTEIN"/>
    <property type="match status" value="1"/>
</dbReference>
<dbReference type="InParanoid" id="G4ZCZ9"/>
<dbReference type="RefSeq" id="XP_009528005.1">
    <property type="nucleotide sequence ID" value="XM_009529710.1"/>
</dbReference>
<organism evidence="1 2">
    <name type="scientific">Phytophthora sojae (strain P6497)</name>
    <name type="common">Soybean stem and root rot agent</name>
    <name type="synonym">Phytophthora megasperma f. sp. glycines</name>
    <dbReference type="NCBI Taxonomy" id="1094619"/>
    <lineage>
        <taxon>Eukaryota</taxon>
        <taxon>Sar</taxon>
        <taxon>Stramenopiles</taxon>
        <taxon>Oomycota</taxon>
        <taxon>Peronosporomycetes</taxon>
        <taxon>Peronosporales</taxon>
        <taxon>Peronosporaceae</taxon>
        <taxon>Phytophthora</taxon>
    </lineage>
</organism>
<proteinExistence type="predicted"/>
<dbReference type="EMBL" id="JH159154">
    <property type="protein sequence ID" value="EGZ18947.1"/>
    <property type="molecule type" value="Genomic_DNA"/>
</dbReference>